<reference evidence="1 2" key="1">
    <citation type="journal article" date="2019" name="Int. J. Syst. Evol. Microbiol.">
        <title>The Global Catalogue of Microorganisms (GCM) 10K type strain sequencing project: providing services to taxonomists for standard genome sequencing and annotation.</title>
        <authorList>
            <consortium name="The Broad Institute Genomics Platform"/>
            <consortium name="The Broad Institute Genome Sequencing Center for Infectious Disease"/>
            <person name="Wu L."/>
            <person name="Ma J."/>
        </authorList>
    </citation>
    <scope>NUCLEOTIDE SEQUENCE [LARGE SCALE GENOMIC DNA]</scope>
    <source>
        <strain evidence="1 2">JCM 16328</strain>
    </source>
</reference>
<proteinExistence type="predicted"/>
<evidence type="ECO:0000313" key="1">
    <source>
        <dbReference type="EMBL" id="GAA0674416.1"/>
    </source>
</evidence>
<dbReference type="RefSeq" id="WP_343774090.1">
    <property type="nucleotide sequence ID" value="NZ_BAAADV010000004.1"/>
</dbReference>
<organism evidence="1 2">
    <name type="scientific">Natronoarchaeum mannanilyticum</name>
    <dbReference type="NCBI Taxonomy" id="926360"/>
    <lineage>
        <taxon>Archaea</taxon>
        <taxon>Methanobacteriati</taxon>
        <taxon>Methanobacteriota</taxon>
        <taxon>Stenosarchaea group</taxon>
        <taxon>Halobacteria</taxon>
        <taxon>Halobacteriales</taxon>
        <taxon>Natronoarchaeaceae</taxon>
    </lineage>
</organism>
<keyword evidence="2" id="KW-1185">Reference proteome</keyword>
<sequence>MTVVAVTDTGPLIHLSEAGALELLSLPDRLFVPQTVIEELEAGGVPAEFDDLEFNVVTADFDSLPEVDLDPGETAALAIARERDCVLLTDDLDAREQATERGVEVHGSIGVVALGNVRGDLDCDEAATIMRTLQRETSLFVTDAVVERGIELLREQ</sequence>
<dbReference type="Pfam" id="PF11848">
    <property type="entry name" value="DUF3368"/>
    <property type="match status" value="1"/>
</dbReference>
<dbReference type="AlphaFoldDB" id="A0AAV3TBK8"/>
<dbReference type="SUPFAM" id="SSF88723">
    <property type="entry name" value="PIN domain-like"/>
    <property type="match status" value="1"/>
</dbReference>
<name>A0AAV3TBK8_9EURY</name>
<accession>A0AAV3TBK8</accession>
<evidence type="ECO:0008006" key="3">
    <source>
        <dbReference type="Google" id="ProtNLM"/>
    </source>
</evidence>
<dbReference type="InterPro" id="IPR029060">
    <property type="entry name" value="PIN-like_dom_sf"/>
</dbReference>
<dbReference type="PANTHER" id="PTHR39550">
    <property type="entry name" value="SLL0658 PROTEIN"/>
    <property type="match status" value="1"/>
</dbReference>
<protein>
    <recommendedName>
        <fullName evidence="3">Nucleic acid-binding protein</fullName>
    </recommendedName>
</protein>
<dbReference type="EMBL" id="BAAADV010000004">
    <property type="protein sequence ID" value="GAA0674416.1"/>
    <property type="molecule type" value="Genomic_DNA"/>
</dbReference>
<dbReference type="InterPro" id="IPR021799">
    <property type="entry name" value="PIN-like_prokaryotic"/>
</dbReference>
<dbReference type="PANTHER" id="PTHR39550:SF1">
    <property type="entry name" value="SLL0658 PROTEIN"/>
    <property type="match status" value="1"/>
</dbReference>
<evidence type="ECO:0000313" key="2">
    <source>
        <dbReference type="Proteomes" id="UP001500420"/>
    </source>
</evidence>
<comment type="caution">
    <text evidence="1">The sequence shown here is derived from an EMBL/GenBank/DDBJ whole genome shotgun (WGS) entry which is preliminary data.</text>
</comment>
<dbReference type="Proteomes" id="UP001500420">
    <property type="component" value="Unassembled WGS sequence"/>
</dbReference>
<gene>
    <name evidence="1" type="ORF">GCM10009020_22240</name>
</gene>